<protein>
    <submittedName>
        <fullName evidence="1">Uncharacterized protein</fullName>
    </submittedName>
</protein>
<evidence type="ECO:0000313" key="2">
    <source>
        <dbReference type="Proteomes" id="UP001150062"/>
    </source>
</evidence>
<gene>
    <name evidence="1" type="ORF">M0813_12820</name>
</gene>
<accession>A0ABQ8ZAM6</accession>
<comment type="caution">
    <text evidence="1">The sequence shown here is derived from an EMBL/GenBank/DDBJ whole genome shotgun (WGS) entry which is preliminary data.</text>
</comment>
<dbReference type="Proteomes" id="UP001150062">
    <property type="component" value="Unassembled WGS sequence"/>
</dbReference>
<dbReference type="EMBL" id="JAOAOG010000027">
    <property type="protein sequence ID" value="KAJ6253922.1"/>
    <property type="molecule type" value="Genomic_DNA"/>
</dbReference>
<proteinExistence type="predicted"/>
<name>A0ABQ8ZAM6_9EUKA</name>
<organism evidence="1 2">
    <name type="scientific">Anaeramoeba flamelloides</name>
    <dbReference type="NCBI Taxonomy" id="1746091"/>
    <lineage>
        <taxon>Eukaryota</taxon>
        <taxon>Metamonada</taxon>
        <taxon>Anaeramoebidae</taxon>
        <taxon>Anaeramoeba</taxon>
    </lineage>
</organism>
<reference evidence="1" key="1">
    <citation type="submission" date="2022-08" db="EMBL/GenBank/DDBJ databases">
        <title>Novel sulfate-reducing endosymbionts in the free-living metamonad Anaeramoeba.</title>
        <authorList>
            <person name="Jerlstrom-Hultqvist J."/>
            <person name="Cepicka I."/>
            <person name="Gallot-Lavallee L."/>
            <person name="Salas-Leiva D."/>
            <person name="Curtis B.A."/>
            <person name="Zahonova K."/>
            <person name="Pipaliya S."/>
            <person name="Dacks J."/>
            <person name="Roger A.J."/>
        </authorList>
    </citation>
    <scope>NUCLEOTIDE SEQUENCE</scope>
    <source>
        <strain evidence="1">Schooner1</strain>
    </source>
</reference>
<evidence type="ECO:0000313" key="1">
    <source>
        <dbReference type="EMBL" id="KAJ6253922.1"/>
    </source>
</evidence>
<sequence>MNKEFFNQFQNRQNKDFKNRLKTIKKVLKDYKMTTNYLKNKYGEIREKENTKIYEFVTVMYKSCCENEKQVIGLLTPERTFCEEEEEEKEIYLNAEKRKKKLKKVLGKLSKFIKTDKEYHFVSSNFDQKEQKCVEEILDNIILKYQSSHELEKNNNRLIYEDCQNRLYPSHFIENFWREDLDLTLFHPTLESLHSDLEYVMNPDQTVEFKRARLGKYPLWKTKTYIAFPLRYLNDIKTPYVAKFLFKGQQNQVGDFTQIKNILCKKMIHYTNKIFFPKYLNEFCKHFNQKYLKEDQQINFITSDWGYFLKYREQPMIIQKYYLYTEQIPKSGMFTYEQKVRSQIKTFNHLTEPVILLELFLNSKQNFFEFNFKTIYNQKSIKKMEIMRIIDNEYTINNTISRALNPKSQLFQAYVRNNVESEEL</sequence>
<keyword evidence="2" id="KW-1185">Reference proteome</keyword>